<name>A0A2I0JTX4_PUNGR</name>
<proteinExistence type="predicted"/>
<reference evidence="1 2" key="1">
    <citation type="submission" date="2017-11" db="EMBL/GenBank/DDBJ databases">
        <title>De-novo sequencing of pomegranate (Punica granatum L.) genome.</title>
        <authorList>
            <person name="Akparov Z."/>
            <person name="Amiraslanov A."/>
            <person name="Hajiyeva S."/>
            <person name="Abbasov M."/>
            <person name="Kaur K."/>
            <person name="Hamwieh A."/>
            <person name="Solovyev V."/>
            <person name="Salamov A."/>
            <person name="Braich B."/>
            <person name="Kosarev P."/>
            <person name="Mahmoud A."/>
            <person name="Hajiyev E."/>
            <person name="Babayeva S."/>
            <person name="Izzatullayeva V."/>
            <person name="Mammadov A."/>
            <person name="Mammadov A."/>
            <person name="Sharifova S."/>
            <person name="Ojaghi J."/>
            <person name="Eynullazada K."/>
            <person name="Bayramov B."/>
            <person name="Abdulazimova A."/>
            <person name="Shahmuradov I."/>
        </authorList>
    </citation>
    <scope>NUCLEOTIDE SEQUENCE [LARGE SCALE GENOMIC DNA]</scope>
    <source>
        <strain evidence="2">cv. AG2017</strain>
        <tissue evidence="1">Leaf</tissue>
    </source>
</reference>
<dbReference type="GO" id="GO:0006434">
    <property type="term" value="P:seryl-tRNA aminoacylation"/>
    <property type="evidence" value="ECO:0007669"/>
    <property type="project" value="InterPro"/>
</dbReference>
<dbReference type="GO" id="GO:0005524">
    <property type="term" value="F:ATP binding"/>
    <property type="evidence" value="ECO:0007669"/>
    <property type="project" value="InterPro"/>
</dbReference>
<dbReference type="EMBL" id="PGOL01001240">
    <property type="protein sequence ID" value="PKI59745.1"/>
    <property type="molecule type" value="Genomic_DNA"/>
</dbReference>
<organism evidence="1 2">
    <name type="scientific">Punica granatum</name>
    <name type="common">Pomegranate</name>
    <dbReference type="NCBI Taxonomy" id="22663"/>
    <lineage>
        <taxon>Eukaryota</taxon>
        <taxon>Viridiplantae</taxon>
        <taxon>Streptophyta</taxon>
        <taxon>Embryophyta</taxon>
        <taxon>Tracheophyta</taxon>
        <taxon>Spermatophyta</taxon>
        <taxon>Magnoliopsida</taxon>
        <taxon>eudicotyledons</taxon>
        <taxon>Gunneridae</taxon>
        <taxon>Pentapetalae</taxon>
        <taxon>rosids</taxon>
        <taxon>malvids</taxon>
        <taxon>Myrtales</taxon>
        <taxon>Lythraceae</taxon>
        <taxon>Punica</taxon>
    </lineage>
</organism>
<accession>A0A2I0JTX4</accession>
<dbReference type="GO" id="GO:0004828">
    <property type="term" value="F:serine-tRNA ligase activity"/>
    <property type="evidence" value="ECO:0007669"/>
    <property type="project" value="InterPro"/>
</dbReference>
<dbReference type="InterPro" id="IPR002317">
    <property type="entry name" value="Ser-tRNA-ligase_type_1"/>
</dbReference>
<dbReference type="Gene3D" id="3.30.930.10">
    <property type="entry name" value="Bira Bifunctional Protein, Domain 2"/>
    <property type="match status" value="1"/>
</dbReference>
<gene>
    <name evidence="1" type="ORF">CRG98_019848</name>
</gene>
<comment type="caution">
    <text evidence="1">The sequence shown here is derived from an EMBL/GenBank/DDBJ whole genome shotgun (WGS) entry which is preliminary data.</text>
</comment>
<dbReference type="STRING" id="22663.A0A2I0JTX4"/>
<dbReference type="PANTHER" id="PTHR11778">
    <property type="entry name" value="SERYL-TRNA SYNTHETASE"/>
    <property type="match status" value="1"/>
</dbReference>
<evidence type="ECO:0000313" key="1">
    <source>
        <dbReference type="EMBL" id="PKI59745.1"/>
    </source>
</evidence>
<protein>
    <submittedName>
        <fullName evidence="1">Uncharacterized protein</fullName>
    </submittedName>
</protein>
<dbReference type="Proteomes" id="UP000233551">
    <property type="component" value="Unassembled WGS sequence"/>
</dbReference>
<dbReference type="AlphaFoldDB" id="A0A2I0JTX4"/>
<evidence type="ECO:0000313" key="2">
    <source>
        <dbReference type="Proteomes" id="UP000233551"/>
    </source>
</evidence>
<keyword evidence="2" id="KW-1185">Reference proteome</keyword>
<dbReference type="InterPro" id="IPR045864">
    <property type="entry name" value="aa-tRNA-synth_II/BPL/LPL"/>
</dbReference>
<sequence length="162" mass="18703">MAKGMSSSKRHRHHRSQDGMRVQLMSQRIGGSLWRREKAQGDSNVRMVIGQFELKNQRKEFNKINKQVAQLRIVSSWTQLKSRFETIGNLVHDSVPISDDETNNAVIRTWGEKRVKAKLKNHVELIELLDIADMKKVDNEEQLEVQQTAKPRIGVSFTSPEK</sequence>